<dbReference type="RefSeq" id="WP_268779621.1">
    <property type="nucleotide sequence ID" value="NZ_JAPRAT010000009.1"/>
</dbReference>
<dbReference type="PROSITE" id="PS51257">
    <property type="entry name" value="PROKAR_LIPOPROTEIN"/>
    <property type="match status" value="1"/>
</dbReference>
<dbReference type="AlphaFoldDB" id="A0A9J6RBY8"/>
<keyword evidence="3" id="KW-1185">Reference proteome</keyword>
<gene>
    <name evidence="2" type="ORF">OWO01_06470</name>
</gene>
<evidence type="ECO:0008006" key="4">
    <source>
        <dbReference type="Google" id="ProtNLM"/>
    </source>
</evidence>
<reference evidence="2" key="1">
    <citation type="submission" date="2022-11" db="EMBL/GenBank/DDBJ databases">
        <title>WGS of Natronobacillus azotifigens 24KS-1, an anaerobic diazotrophic haloalkaliphile from soda-rich habitats.</title>
        <authorList>
            <person name="Sorokin D.Y."/>
            <person name="Merkel A.Y."/>
        </authorList>
    </citation>
    <scope>NUCLEOTIDE SEQUENCE</scope>
    <source>
        <strain evidence="2">24KS-1</strain>
    </source>
</reference>
<comment type="caution">
    <text evidence="2">The sequence shown here is derived from an EMBL/GenBank/DDBJ whole genome shotgun (WGS) entry which is preliminary data.</text>
</comment>
<sequence length="162" mass="18703">MKMMKKRFLFLSLTILFIITACSNPVADELEVYINEELSSLADLEEEAIYEYNSVTGENFTDDADMFYHIQDVVLPLYEEFVSQLESITLESSEIRDVHEIYVKAANTQSNGLLKTLFALEYQDHDMMLEANDMLSEGRAGIREFHGELEALLNNHNLDYEK</sequence>
<proteinExistence type="predicted"/>
<organism evidence="2 3">
    <name type="scientific">Natronobacillus azotifigens</name>
    <dbReference type="NCBI Taxonomy" id="472978"/>
    <lineage>
        <taxon>Bacteria</taxon>
        <taxon>Bacillati</taxon>
        <taxon>Bacillota</taxon>
        <taxon>Bacilli</taxon>
        <taxon>Bacillales</taxon>
        <taxon>Bacillaceae</taxon>
        <taxon>Natronobacillus</taxon>
    </lineage>
</organism>
<evidence type="ECO:0000313" key="3">
    <source>
        <dbReference type="Proteomes" id="UP001084197"/>
    </source>
</evidence>
<dbReference type="EMBL" id="JAPRAT010000009">
    <property type="protein sequence ID" value="MCZ0702851.1"/>
    <property type="molecule type" value="Genomic_DNA"/>
</dbReference>
<accession>A0A9J6RBY8</accession>
<evidence type="ECO:0000313" key="2">
    <source>
        <dbReference type="EMBL" id="MCZ0702851.1"/>
    </source>
</evidence>
<name>A0A9J6RBY8_9BACI</name>
<keyword evidence="1" id="KW-0732">Signal</keyword>
<protein>
    <recommendedName>
        <fullName evidence="4">Lipoprotein</fullName>
    </recommendedName>
</protein>
<feature type="signal peptide" evidence="1">
    <location>
        <begin position="1"/>
        <end position="27"/>
    </location>
</feature>
<feature type="chain" id="PRO_5039902083" description="Lipoprotein" evidence="1">
    <location>
        <begin position="28"/>
        <end position="162"/>
    </location>
</feature>
<evidence type="ECO:0000256" key="1">
    <source>
        <dbReference type="SAM" id="SignalP"/>
    </source>
</evidence>
<dbReference type="Proteomes" id="UP001084197">
    <property type="component" value="Unassembled WGS sequence"/>
</dbReference>